<accession>A0ABQ1RPC5</accession>
<proteinExistence type="predicted"/>
<dbReference type="EMBL" id="BMCM01000003">
    <property type="protein sequence ID" value="GGD76920.1"/>
    <property type="molecule type" value="Genomic_DNA"/>
</dbReference>
<name>A0ABQ1RPC5_9MICO</name>
<protein>
    <recommendedName>
        <fullName evidence="4">DUF4935 domain-containing protein</fullName>
    </recommendedName>
</protein>
<reference evidence="3" key="1">
    <citation type="journal article" date="2019" name="Int. J. Syst. Evol. Microbiol.">
        <title>The Global Catalogue of Microorganisms (GCM) 10K type strain sequencing project: providing services to taxonomists for standard genome sequencing and annotation.</title>
        <authorList>
            <consortium name="The Broad Institute Genomics Platform"/>
            <consortium name="The Broad Institute Genome Sequencing Center for Infectious Disease"/>
            <person name="Wu L."/>
            <person name="Ma J."/>
        </authorList>
    </citation>
    <scope>NUCLEOTIDE SEQUENCE [LARGE SCALE GENOMIC DNA]</scope>
    <source>
        <strain evidence="3">CCM 7640</strain>
    </source>
</reference>
<evidence type="ECO:0008006" key="4">
    <source>
        <dbReference type="Google" id="ProtNLM"/>
    </source>
</evidence>
<organism evidence="2 3">
    <name type="scientific">Microbacterium murale</name>
    <dbReference type="NCBI Taxonomy" id="1081040"/>
    <lineage>
        <taxon>Bacteria</taxon>
        <taxon>Bacillati</taxon>
        <taxon>Actinomycetota</taxon>
        <taxon>Actinomycetes</taxon>
        <taxon>Micrococcales</taxon>
        <taxon>Microbacteriaceae</taxon>
        <taxon>Microbacterium</taxon>
    </lineage>
</organism>
<gene>
    <name evidence="2" type="ORF">GCM10007269_19820</name>
</gene>
<dbReference type="Proteomes" id="UP000629365">
    <property type="component" value="Unassembled WGS sequence"/>
</dbReference>
<feature type="compositionally biased region" description="Basic and acidic residues" evidence="1">
    <location>
        <begin position="405"/>
        <end position="414"/>
    </location>
</feature>
<evidence type="ECO:0000313" key="2">
    <source>
        <dbReference type="EMBL" id="GGD76920.1"/>
    </source>
</evidence>
<comment type="caution">
    <text evidence="2">The sequence shown here is derived from an EMBL/GenBank/DDBJ whole genome shotgun (WGS) entry which is preliminary data.</text>
</comment>
<keyword evidence="3" id="KW-1185">Reference proteome</keyword>
<evidence type="ECO:0000313" key="3">
    <source>
        <dbReference type="Proteomes" id="UP000629365"/>
    </source>
</evidence>
<feature type="region of interest" description="Disordered" evidence="1">
    <location>
        <begin position="393"/>
        <end position="414"/>
    </location>
</feature>
<evidence type="ECO:0000256" key="1">
    <source>
        <dbReference type="SAM" id="MobiDB-lite"/>
    </source>
</evidence>
<dbReference type="RefSeq" id="WP_188436426.1">
    <property type="nucleotide sequence ID" value="NZ_BMCM01000003.1"/>
</dbReference>
<sequence length="414" mass="46669">MSTSNQARTERPTVYLDQWVWIRMALAAAGRPRVAADVKVLEAIREASAAGVVFPLSATHYEETLRIADPRQRRDLATIMATVSQMRTLRRQNDLVRQQLLVALHETVGRPTFRPKKTNPLGIGVSWAFRGKHAFLRALDQTGRVVSSVDPVWLRHINQYAETEMLAGPADEDLPLLAEYGYRPPRAHETAEGNRLAWEELLEERLLEHPRPSRTELRVWLLARELSHEYLDLLISLFHEYRLSLSAISPVADGVKSRQRIVSFVERVPTLRIAAELKLEIVRDSHRSWSWNMLRDIDALSIAIPYCDVVVADKDAAALVNRTKAPDRYGSAVISRLEDLLTLLPALIDTASSIAEDPTGWIQVAPGVSFTLTPPRPLTHAERTAGYVVRMLDEDGTRTTSKPEFQSDERQASD</sequence>